<dbReference type="eggNOG" id="arCOG00037">
    <property type="taxonomic scope" value="Archaea"/>
</dbReference>
<reference evidence="2 4" key="5">
    <citation type="journal article" date="2012" name="Curr. Microbiol.">
        <title>Re-annotation of two hyperthermophilic archaea Pyrococcus abyssi GE5 and Pyrococcus furiosus DSM 3638.</title>
        <authorList>
            <person name="Gao J."/>
            <person name="Wang J."/>
        </authorList>
    </citation>
    <scope>GENOME REANNOTATION</scope>
    <source>
        <strain evidence="2">GE5</strain>
        <strain evidence="4">GE5 / Orsay</strain>
    </source>
</reference>
<dbReference type="KEGG" id="pab:PAB0172"/>
<dbReference type="Proteomes" id="UP000000810">
    <property type="component" value="Chromosome"/>
</dbReference>
<reference evidence="1" key="1">
    <citation type="submission" date="1999-07" db="EMBL/GenBank/DDBJ databases">
        <authorList>
            <person name="Genoscope"/>
        </authorList>
    </citation>
    <scope>NUCLEOTIDE SEQUENCE</scope>
    <source>
        <strain evidence="1">Orsay</strain>
    </source>
</reference>
<organism evidence="1 3">
    <name type="scientific">Pyrococcus abyssi (strain GE5 / Orsay)</name>
    <dbReference type="NCBI Taxonomy" id="272844"/>
    <lineage>
        <taxon>Archaea</taxon>
        <taxon>Methanobacteriati</taxon>
        <taxon>Methanobacteriota</taxon>
        <taxon>Thermococci</taxon>
        <taxon>Thermococcales</taxon>
        <taxon>Thermococcaceae</taxon>
        <taxon>Pyrococcus</taxon>
    </lineage>
</organism>
<reference evidence="1 3" key="4">
    <citation type="journal article" date="2003" name="Mol. Microbiol.">
        <title>An integrated analysis of the genome of the hyperthermophilic archaeon Pyrococcus abyssi.</title>
        <authorList>
            <person name="Cohen G."/>
            <person name="Barbe V."/>
            <person name="Flament D."/>
            <person name="Galperin M."/>
            <person name="Heilig R."/>
            <person name="Ripp R."/>
            <person name="Lecompte O."/>
            <person name="Prieur D."/>
            <person name="Poch O."/>
            <person name="Quellerou J."/>
            <person name="Thierry J.C."/>
            <person name="Van der Oost J."/>
            <person name="Weissenbach J."/>
            <person name="Zivanovic Y."/>
            <person name="Forterre P."/>
        </authorList>
    </citation>
    <scope>NUCLEOTIDE SEQUENCE [LARGE SCALE GENOMIC DNA]</scope>
    <source>
        <strain evidence="3">GE5 / Orsay</strain>
        <strain evidence="1">Orsay</strain>
    </source>
</reference>
<evidence type="ECO:0000313" key="4">
    <source>
        <dbReference type="Proteomes" id="UP000009139"/>
    </source>
</evidence>
<dbReference type="NCBIfam" id="NF011155">
    <property type="entry name" value="PRK14561.1"/>
    <property type="match status" value="1"/>
</dbReference>
<reference evidence="1" key="3">
    <citation type="journal article" date="2001" name="Genome Res.">
        <title>Genome evolution at the genus level: comparison of three complete genomes of hyperthermophilic archaea.</title>
        <authorList>
            <person name="Lecompte O."/>
            <person name="Ripp R."/>
            <person name="Puzos-Barbe V."/>
            <person name="Duprat S."/>
            <person name="Heilig R."/>
            <person name="Dietrich J."/>
            <person name="Thierry J.C."/>
            <person name="Poch O."/>
        </authorList>
    </citation>
    <scope>NUCLEOTIDE SEQUENCE</scope>
    <source>
        <strain evidence="1">Orsay</strain>
    </source>
</reference>
<dbReference type="GO" id="GO:0008168">
    <property type="term" value="F:methyltransferase activity"/>
    <property type="evidence" value="ECO:0007669"/>
    <property type="project" value="UniProtKB-KW"/>
</dbReference>
<dbReference type="InterPro" id="IPR014729">
    <property type="entry name" value="Rossmann-like_a/b/a_fold"/>
</dbReference>
<accession>Q9V223</accession>
<dbReference type="EMBL" id="HE613800">
    <property type="protein sequence ID" value="CCE69628.1"/>
    <property type="molecule type" value="Genomic_DNA"/>
</dbReference>
<dbReference type="PATRIC" id="fig|272844.11.peg.269"/>
<dbReference type="AlphaFoldDB" id="Q9V223"/>
<dbReference type="HOGENOM" id="CLU_1381418_0_0_2"/>
<gene>
    <name evidence="1" type="ordered locus">PAB0172</name>
</gene>
<dbReference type="Pfam" id="PF24167">
    <property type="entry name" value="DUF7411"/>
    <property type="match status" value="1"/>
</dbReference>
<proteinExistence type="predicted"/>
<dbReference type="Gene3D" id="3.40.50.620">
    <property type="entry name" value="HUPs"/>
    <property type="match status" value="1"/>
</dbReference>
<dbReference type="Proteomes" id="UP000009139">
    <property type="component" value="Chromosome"/>
</dbReference>
<keyword evidence="1" id="KW-0489">Methyltransferase</keyword>
<name>Q9V223_PYRAB</name>
<evidence type="ECO:0000313" key="2">
    <source>
        <dbReference type="EMBL" id="CCE69628.1"/>
    </source>
</evidence>
<dbReference type="InterPro" id="IPR055834">
    <property type="entry name" value="DUF7411"/>
</dbReference>
<dbReference type="SUPFAM" id="SSF52402">
    <property type="entry name" value="Adenine nucleotide alpha hydrolases-like"/>
    <property type="match status" value="1"/>
</dbReference>
<evidence type="ECO:0000313" key="1">
    <source>
        <dbReference type="EMBL" id="CAB49175.1"/>
    </source>
</evidence>
<evidence type="ECO:0000313" key="3">
    <source>
        <dbReference type="Proteomes" id="UP000000810"/>
    </source>
</evidence>
<keyword evidence="3" id="KW-1185">Reference proteome</keyword>
<sequence length="210" mass="24358">MSMRVYHLFSGGKDSSLAAWILSKLGYEVTLVMVTFGVLDNWKYARETAKILGFEHEVVELPRNILENAVNMCLEDGRPTRAIQYIHEMALEYIASREDVERISDGTRRDDKVPFLDIRKARSLEDRFNVAYIRPLLGLGYKTIRELVNKIFIVEERESEKIEKGDYEVELRYMLKLKGVDPLQIFPKRHVQSRVIGLKMKMMSSAGPEE</sequence>
<dbReference type="STRING" id="272844.PAB0172"/>
<reference evidence="1" key="2">
    <citation type="journal article" date="2000" name="J. Mol. Biol.">
        <title>Archaeal homologs of eukaryotic methylation guide small nucleolar RNAs: lessons from the Pyrococcus genomes.</title>
        <authorList>
            <person name="Gaspin C."/>
            <person name="Cavaille J."/>
            <person name="Erauso G."/>
        </authorList>
    </citation>
    <scope>NUCLEOTIDE SEQUENCE</scope>
    <source>
        <strain evidence="1">Orsay</strain>
    </source>
</reference>
<dbReference type="EMBL" id="AJ248283">
    <property type="protein sequence ID" value="CAB49175.1"/>
    <property type="molecule type" value="Genomic_DNA"/>
</dbReference>
<keyword evidence="1" id="KW-0808">Transferase</keyword>
<dbReference type="PIR" id="H75215">
    <property type="entry name" value="H75215"/>
</dbReference>
<protein>
    <submittedName>
        <fullName evidence="1">Predicted subunit of tRNA(5-methylaminomethyl-2-thiouridylate) methyltransferase</fullName>
    </submittedName>
</protein>
<dbReference type="GO" id="GO:0032259">
    <property type="term" value="P:methylation"/>
    <property type="evidence" value="ECO:0007669"/>
    <property type="project" value="UniProtKB-KW"/>
</dbReference>